<sequence length="252" mass="26670">MDDGTEPEDENSDSVFSARTLRALSAPLANSSTLISCPAVPSTRRQGMFLQPRGHHIRSCPLTDFPSPMNPDPDSPLQGKQSAPVLANVNRYSEKESSPIAERRTLMSRSTRIHSARNLSTSLLPSARRIAALVTGRPDNDARGTGDDGDGLFDVAPIEVSKPGLSTRGAVGTFPVSLKNLNKTAQLASLSLRAFANSELSPTAAKRKRRVGGSPSCIGTGSPGGSHSHDDDIEGIDLEDQPPPAAKLRNGK</sequence>
<reference evidence="2 3" key="1">
    <citation type="journal article" date="2015" name="Fungal Genet. Biol.">
        <title>Evolution of novel wood decay mechanisms in Agaricales revealed by the genome sequences of Fistulina hepatica and Cylindrobasidium torrendii.</title>
        <authorList>
            <person name="Floudas D."/>
            <person name="Held B.W."/>
            <person name="Riley R."/>
            <person name="Nagy L.G."/>
            <person name="Koehler G."/>
            <person name="Ransdell A.S."/>
            <person name="Younus H."/>
            <person name="Chow J."/>
            <person name="Chiniquy J."/>
            <person name="Lipzen A."/>
            <person name="Tritt A."/>
            <person name="Sun H."/>
            <person name="Haridas S."/>
            <person name="LaButti K."/>
            <person name="Ohm R.A."/>
            <person name="Kues U."/>
            <person name="Blanchette R.A."/>
            <person name="Grigoriev I.V."/>
            <person name="Minto R.E."/>
            <person name="Hibbett D.S."/>
        </authorList>
    </citation>
    <scope>NUCLEOTIDE SEQUENCE [LARGE SCALE GENOMIC DNA]</scope>
    <source>
        <strain evidence="2 3">FP15055 ss-10</strain>
    </source>
</reference>
<gene>
    <name evidence="2" type="ORF">CYLTODRAFT_445932</name>
</gene>
<proteinExistence type="predicted"/>
<keyword evidence="3" id="KW-1185">Reference proteome</keyword>
<dbReference type="AlphaFoldDB" id="A0A0D7B2T9"/>
<evidence type="ECO:0000313" key="2">
    <source>
        <dbReference type="EMBL" id="KIY64520.1"/>
    </source>
</evidence>
<organism evidence="2 3">
    <name type="scientific">Cylindrobasidium torrendii FP15055 ss-10</name>
    <dbReference type="NCBI Taxonomy" id="1314674"/>
    <lineage>
        <taxon>Eukaryota</taxon>
        <taxon>Fungi</taxon>
        <taxon>Dikarya</taxon>
        <taxon>Basidiomycota</taxon>
        <taxon>Agaricomycotina</taxon>
        <taxon>Agaricomycetes</taxon>
        <taxon>Agaricomycetidae</taxon>
        <taxon>Agaricales</taxon>
        <taxon>Marasmiineae</taxon>
        <taxon>Physalacriaceae</taxon>
        <taxon>Cylindrobasidium</taxon>
    </lineage>
</organism>
<dbReference type="Proteomes" id="UP000054007">
    <property type="component" value="Unassembled WGS sequence"/>
</dbReference>
<evidence type="ECO:0000313" key="3">
    <source>
        <dbReference type="Proteomes" id="UP000054007"/>
    </source>
</evidence>
<feature type="compositionally biased region" description="Acidic residues" evidence="1">
    <location>
        <begin position="231"/>
        <end position="240"/>
    </location>
</feature>
<name>A0A0D7B2T9_9AGAR</name>
<dbReference type="EMBL" id="KN880631">
    <property type="protein sequence ID" value="KIY64520.1"/>
    <property type="molecule type" value="Genomic_DNA"/>
</dbReference>
<evidence type="ECO:0000256" key="1">
    <source>
        <dbReference type="SAM" id="MobiDB-lite"/>
    </source>
</evidence>
<protein>
    <submittedName>
        <fullName evidence="2">Uncharacterized protein</fullName>
    </submittedName>
</protein>
<feature type="region of interest" description="Disordered" evidence="1">
    <location>
        <begin position="199"/>
        <end position="252"/>
    </location>
</feature>
<accession>A0A0D7B2T9</accession>